<dbReference type="SUPFAM" id="SSF57850">
    <property type="entry name" value="RING/U-box"/>
    <property type="match status" value="1"/>
</dbReference>
<keyword evidence="2" id="KW-0677">Repeat</keyword>
<dbReference type="GO" id="GO:0061630">
    <property type="term" value="F:ubiquitin protein ligase activity"/>
    <property type="evidence" value="ECO:0007669"/>
    <property type="project" value="TreeGrafter"/>
</dbReference>
<feature type="compositionally biased region" description="Basic and acidic residues" evidence="6">
    <location>
        <begin position="1"/>
        <end position="16"/>
    </location>
</feature>
<dbReference type="Gene3D" id="3.30.40.10">
    <property type="entry name" value="Zinc/RING finger domain, C3HC4 (zinc finger)"/>
    <property type="match status" value="1"/>
</dbReference>
<keyword evidence="3 5" id="KW-0863">Zinc-finger</keyword>
<dbReference type="OrthoDB" id="6078042at2759"/>
<dbReference type="Pfam" id="PF07177">
    <property type="entry name" value="Neuralized"/>
    <property type="match status" value="1"/>
</dbReference>
<evidence type="ECO:0000259" key="8">
    <source>
        <dbReference type="PROSITE" id="PS51065"/>
    </source>
</evidence>
<dbReference type="PROSITE" id="PS50089">
    <property type="entry name" value="ZF_RING_2"/>
    <property type="match status" value="1"/>
</dbReference>
<dbReference type="GO" id="GO:0005769">
    <property type="term" value="C:early endosome"/>
    <property type="evidence" value="ECO:0007669"/>
    <property type="project" value="TreeGrafter"/>
</dbReference>
<dbReference type="InterPro" id="IPR043136">
    <property type="entry name" value="B30.2/SPRY_sf"/>
</dbReference>
<dbReference type="GO" id="GO:0070086">
    <property type="term" value="P:ubiquitin-dependent endocytosis"/>
    <property type="evidence" value="ECO:0007669"/>
    <property type="project" value="TreeGrafter"/>
</dbReference>
<protein>
    <submittedName>
        <fullName evidence="9">Uncharacterized protein</fullName>
    </submittedName>
</protein>
<dbReference type="InterPro" id="IPR001841">
    <property type="entry name" value="Znf_RING"/>
</dbReference>
<dbReference type="Pfam" id="PF13920">
    <property type="entry name" value="zf-C3HC4_3"/>
    <property type="match status" value="1"/>
</dbReference>
<evidence type="ECO:0000256" key="6">
    <source>
        <dbReference type="SAM" id="MobiDB-lite"/>
    </source>
</evidence>
<name>A0A8T0ARH2_SILME</name>
<dbReference type="SMART" id="SM00588">
    <property type="entry name" value="NEUZ"/>
    <property type="match status" value="1"/>
</dbReference>
<evidence type="ECO:0000256" key="1">
    <source>
        <dbReference type="ARBA" id="ARBA00022723"/>
    </source>
</evidence>
<keyword evidence="4" id="KW-0862">Zinc</keyword>
<evidence type="ECO:0000313" key="10">
    <source>
        <dbReference type="Proteomes" id="UP000606274"/>
    </source>
</evidence>
<dbReference type="FunFam" id="2.60.120.920:FF:000005">
    <property type="entry name" value="Putative E3 ubiquitin-protein ligase NEURL1B"/>
    <property type="match status" value="1"/>
</dbReference>
<sequence>MSRYDTSARAEWRYKPDPTPSSVSETDHLVMQLIELTVPLPVVTKKETQMTREAKGPCCSCTCRNRCLGPLTFHPEFKGQRVELSAGDCRATRNLLTFRHGVTFSSRPIQINEKVHLCVERCVKAWHGALRIGFTTVPPCSTPIFSLAIPDLTIRPGFWATPVPENLCFPGTKLTFWVTSGGYLRFQIGDLYERAEKMSQINTSKPIWAMIDLYGQTSTVCLLGSEKKFFCGKRRSCSAPIIGATEMNIGYDQVPEEMLWKRTVSKIPDFIPPTVSDNEELCVVCYSKTASIVLKCGHSCLCAQCSVRIINDFGTCPLCRQYI</sequence>
<organism evidence="9 10">
    <name type="scientific">Silurus meridionalis</name>
    <name type="common">Southern catfish</name>
    <name type="synonym">Silurus soldatovi meridionalis</name>
    <dbReference type="NCBI Taxonomy" id="175797"/>
    <lineage>
        <taxon>Eukaryota</taxon>
        <taxon>Metazoa</taxon>
        <taxon>Chordata</taxon>
        <taxon>Craniata</taxon>
        <taxon>Vertebrata</taxon>
        <taxon>Euteleostomi</taxon>
        <taxon>Actinopterygii</taxon>
        <taxon>Neopterygii</taxon>
        <taxon>Teleostei</taxon>
        <taxon>Ostariophysi</taxon>
        <taxon>Siluriformes</taxon>
        <taxon>Siluridae</taxon>
        <taxon>Silurus</taxon>
    </lineage>
</organism>
<dbReference type="InterPro" id="IPR037962">
    <property type="entry name" value="Neuralized"/>
</dbReference>
<keyword evidence="1" id="KW-0479">Metal-binding</keyword>
<dbReference type="PANTHER" id="PTHR12429">
    <property type="entry name" value="NEURALIZED"/>
    <property type="match status" value="1"/>
</dbReference>
<comment type="caution">
    <text evidence="9">The sequence shown here is derived from an EMBL/GenBank/DDBJ whole genome shotgun (WGS) entry which is preliminary data.</text>
</comment>
<evidence type="ECO:0000259" key="7">
    <source>
        <dbReference type="PROSITE" id="PS50089"/>
    </source>
</evidence>
<evidence type="ECO:0000256" key="2">
    <source>
        <dbReference type="ARBA" id="ARBA00022737"/>
    </source>
</evidence>
<evidence type="ECO:0000256" key="4">
    <source>
        <dbReference type="ARBA" id="ARBA00022833"/>
    </source>
</evidence>
<proteinExistence type="predicted"/>
<dbReference type="PANTHER" id="PTHR12429:SF36">
    <property type="entry name" value="E3 UBIQUITIN-PROTEIN LIGASE NEURL3"/>
    <property type="match status" value="1"/>
</dbReference>
<feature type="region of interest" description="Disordered" evidence="6">
    <location>
        <begin position="1"/>
        <end position="24"/>
    </location>
</feature>
<evidence type="ECO:0000256" key="5">
    <source>
        <dbReference type="PROSITE-ProRule" id="PRU00175"/>
    </source>
</evidence>
<evidence type="ECO:0000313" key="9">
    <source>
        <dbReference type="EMBL" id="KAF7694975.1"/>
    </source>
</evidence>
<dbReference type="GO" id="GO:0008270">
    <property type="term" value="F:zinc ion binding"/>
    <property type="evidence" value="ECO:0007669"/>
    <property type="project" value="UniProtKB-KW"/>
</dbReference>
<dbReference type="InterPro" id="IPR006573">
    <property type="entry name" value="NHR_dom"/>
</dbReference>
<feature type="domain" description="RING-type" evidence="7">
    <location>
        <begin position="282"/>
        <end position="320"/>
    </location>
</feature>
<dbReference type="EMBL" id="JABFDY010000017">
    <property type="protein sequence ID" value="KAF7694975.1"/>
    <property type="molecule type" value="Genomic_DNA"/>
</dbReference>
<feature type="domain" description="NHR" evidence="8">
    <location>
        <begin position="70"/>
        <end position="225"/>
    </location>
</feature>
<evidence type="ECO:0000256" key="3">
    <source>
        <dbReference type="ARBA" id="ARBA00022771"/>
    </source>
</evidence>
<dbReference type="Gene3D" id="2.60.120.920">
    <property type="match status" value="1"/>
</dbReference>
<gene>
    <name evidence="9" type="ORF">HF521_006698</name>
</gene>
<dbReference type="Proteomes" id="UP000606274">
    <property type="component" value="Unassembled WGS sequence"/>
</dbReference>
<reference evidence="9" key="1">
    <citation type="submission" date="2020-08" db="EMBL/GenBank/DDBJ databases">
        <title>Chromosome-level assembly of Southern catfish (Silurus meridionalis) provides insights into visual adaptation to the nocturnal and benthic lifestyles.</title>
        <authorList>
            <person name="Zhang Y."/>
            <person name="Wang D."/>
            <person name="Peng Z."/>
        </authorList>
    </citation>
    <scope>NUCLEOTIDE SEQUENCE</scope>
    <source>
        <strain evidence="9">SWU-2019-XX</strain>
        <tissue evidence="9">Muscle</tissue>
    </source>
</reference>
<dbReference type="InterPro" id="IPR013083">
    <property type="entry name" value="Znf_RING/FYVE/PHD"/>
</dbReference>
<keyword evidence="10" id="KW-1185">Reference proteome</keyword>
<dbReference type="AlphaFoldDB" id="A0A8T0ARH2"/>
<accession>A0A8T0ARH2</accession>
<dbReference type="PROSITE" id="PS51065">
    <property type="entry name" value="NHR"/>
    <property type="match status" value="1"/>
</dbReference>